<organism evidence="1 2">
    <name type="scientific">Timema podura</name>
    <name type="common">Walking stick</name>
    <dbReference type="NCBI Taxonomy" id="61482"/>
    <lineage>
        <taxon>Eukaryota</taxon>
        <taxon>Metazoa</taxon>
        <taxon>Ecdysozoa</taxon>
        <taxon>Arthropoda</taxon>
        <taxon>Hexapoda</taxon>
        <taxon>Insecta</taxon>
        <taxon>Pterygota</taxon>
        <taxon>Neoptera</taxon>
        <taxon>Polyneoptera</taxon>
        <taxon>Phasmatodea</taxon>
        <taxon>Timematodea</taxon>
        <taxon>Timematoidea</taxon>
        <taxon>Timematidae</taxon>
        <taxon>Timema</taxon>
    </lineage>
</organism>
<sequence length="265" mass="30243">MFLQASNAQQPMPYVHPKCLKLFKSKFARSVNVHHGNHAAAYILRETVILYLCEVEKHIMFSILTFAWRESGKTTLSTQDRDSNLDFPVIGSLICCESSVLDHATTKVVFNSNSPFLVVFKETVNSAKGQYNKNPSDEVAEPVCSKLIAGTARLSIIVCQKYVVCMRKLKDGFTKQEQLVTNCKRLPTFQHEVEFKEHSEDELSLLICLKRRWHNAINPWWEFEATANLTEGEKNHRSDKGCGVDTKSFRLRLLYFSTVQLPAHS</sequence>
<gene>
    <name evidence="1" type="ORF">TPAB3V08_LOCUS3300</name>
</gene>
<name>A0ABN7NRX3_TIMPD</name>
<evidence type="ECO:0000313" key="1">
    <source>
        <dbReference type="EMBL" id="CAG2056307.1"/>
    </source>
</evidence>
<evidence type="ECO:0000313" key="2">
    <source>
        <dbReference type="Proteomes" id="UP001153148"/>
    </source>
</evidence>
<dbReference type="Proteomes" id="UP001153148">
    <property type="component" value="Unassembled WGS sequence"/>
</dbReference>
<reference evidence="1" key="1">
    <citation type="submission" date="2021-03" db="EMBL/GenBank/DDBJ databases">
        <authorList>
            <person name="Tran Van P."/>
        </authorList>
    </citation>
    <scope>NUCLEOTIDE SEQUENCE</scope>
</reference>
<comment type="caution">
    <text evidence="1">The sequence shown here is derived from an EMBL/GenBank/DDBJ whole genome shotgun (WGS) entry which is preliminary data.</text>
</comment>
<accession>A0ABN7NRX3</accession>
<protein>
    <submittedName>
        <fullName evidence="1">Uncharacterized protein</fullName>
    </submittedName>
</protein>
<dbReference type="EMBL" id="CAJPIN010003655">
    <property type="protein sequence ID" value="CAG2056307.1"/>
    <property type="molecule type" value="Genomic_DNA"/>
</dbReference>
<keyword evidence="2" id="KW-1185">Reference proteome</keyword>
<proteinExistence type="predicted"/>